<evidence type="ECO:0000313" key="4">
    <source>
        <dbReference type="Proteomes" id="UP000620127"/>
    </source>
</evidence>
<keyword evidence="1" id="KW-0812">Transmembrane</keyword>
<sequence>MTYKKGELSMATQYIMHRDSNAWRLQVWLAFAIAVVACAVGTIQLPGQELDRAFVALGLFFSLFACFAVAKMIRDNRDGQVDTPSWVMTVWVAFAAAVLLTAWGLWRMNIPAAEKNYMVVSWLFLISTTFTLAKTIRDAHEADLMARSDLAASDVQAQSTQSTQSTQ</sequence>
<dbReference type="Pfam" id="PF05360">
    <property type="entry name" value="YiaAB"/>
    <property type="match status" value="2"/>
</dbReference>
<feature type="transmembrane region" description="Helical" evidence="1">
    <location>
        <begin position="117"/>
        <end position="136"/>
    </location>
</feature>
<feature type="transmembrane region" description="Helical" evidence="1">
    <location>
        <begin position="25"/>
        <end position="47"/>
    </location>
</feature>
<organism evidence="3 4">
    <name type="scientific">Undibacterium macrobrachii</name>
    <dbReference type="NCBI Taxonomy" id="1119058"/>
    <lineage>
        <taxon>Bacteria</taxon>
        <taxon>Pseudomonadati</taxon>
        <taxon>Pseudomonadota</taxon>
        <taxon>Betaproteobacteria</taxon>
        <taxon>Burkholderiales</taxon>
        <taxon>Oxalobacteraceae</taxon>
        <taxon>Undibacterium</taxon>
    </lineage>
</organism>
<accession>A0ABQ2XA56</accession>
<proteinExistence type="predicted"/>
<name>A0ABQ2XA56_9BURK</name>
<reference evidence="4" key="1">
    <citation type="journal article" date="2019" name="Int. J. Syst. Evol. Microbiol.">
        <title>The Global Catalogue of Microorganisms (GCM) 10K type strain sequencing project: providing services to taxonomists for standard genome sequencing and annotation.</title>
        <authorList>
            <consortium name="The Broad Institute Genomics Platform"/>
            <consortium name="The Broad Institute Genome Sequencing Center for Infectious Disease"/>
            <person name="Wu L."/>
            <person name="Ma J."/>
        </authorList>
    </citation>
    <scope>NUCLEOTIDE SEQUENCE [LARGE SCALE GENOMIC DNA]</scope>
    <source>
        <strain evidence="4">KCTC 23916</strain>
    </source>
</reference>
<dbReference type="EMBL" id="BMYT01000001">
    <property type="protein sequence ID" value="GGX06635.1"/>
    <property type="molecule type" value="Genomic_DNA"/>
</dbReference>
<feature type="transmembrane region" description="Helical" evidence="1">
    <location>
        <begin position="85"/>
        <end position="105"/>
    </location>
</feature>
<dbReference type="PANTHER" id="PTHR37290:SF1">
    <property type="entry name" value="INNER MEMBRANE PROTEIN YIAA"/>
    <property type="match status" value="1"/>
</dbReference>
<gene>
    <name evidence="3" type="ORF">GCM10011282_11280</name>
</gene>
<protein>
    <recommendedName>
        <fullName evidence="2">YiaAB two helix domain-containing protein</fullName>
    </recommendedName>
</protein>
<keyword evidence="1" id="KW-1133">Transmembrane helix</keyword>
<dbReference type="InterPro" id="IPR038972">
    <property type="entry name" value="YiaA-like"/>
</dbReference>
<evidence type="ECO:0000313" key="3">
    <source>
        <dbReference type="EMBL" id="GGX06635.1"/>
    </source>
</evidence>
<dbReference type="PANTHER" id="PTHR37290">
    <property type="entry name" value="INNER MEMBRANE PROTEIN YIAA-RELATED"/>
    <property type="match status" value="1"/>
</dbReference>
<feature type="domain" description="YiaAB two helix" evidence="2">
    <location>
        <begin position="86"/>
        <end position="138"/>
    </location>
</feature>
<feature type="transmembrane region" description="Helical" evidence="1">
    <location>
        <begin position="53"/>
        <end position="73"/>
    </location>
</feature>
<evidence type="ECO:0000259" key="2">
    <source>
        <dbReference type="Pfam" id="PF05360"/>
    </source>
</evidence>
<comment type="caution">
    <text evidence="3">The sequence shown here is derived from an EMBL/GenBank/DDBJ whole genome shotgun (WGS) entry which is preliminary data.</text>
</comment>
<feature type="domain" description="YiaAB two helix" evidence="2">
    <location>
        <begin position="23"/>
        <end position="75"/>
    </location>
</feature>
<evidence type="ECO:0000256" key="1">
    <source>
        <dbReference type="SAM" id="Phobius"/>
    </source>
</evidence>
<keyword evidence="1" id="KW-0472">Membrane</keyword>
<dbReference type="Proteomes" id="UP000620127">
    <property type="component" value="Unassembled WGS sequence"/>
</dbReference>
<keyword evidence="4" id="KW-1185">Reference proteome</keyword>
<dbReference type="InterPro" id="IPR008024">
    <property type="entry name" value="YiaAB"/>
</dbReference>